<dbReference type="AlphaFoldDB" id="A0A5A7MKW5"/>
<gene>
    <name evidence="1" type="ORF">CTTA_4330</name>
</gene>
<sequence length="54" mass="5471">MWVLFKAGAGTGSTGYGVAIGFNEDGLPSDLDAADGLLHALTILPISPSIKKAL</sequence>
<evidence type="ECO:0000313" key="2">
    <source>
        <dbReference type="Proteomes" id="UP000323105"/>
    </source>
</evidence>
<dbReference type="Proteomes" id="UP000323105">
    <property type="component" value="Unassembled WGS sequence"/>
</dbReference>
<proteinExistence type="predicted"/>
<reference evidence="1 2" key="1">
    <citation type="journal article" date="2019" name="Microbiol. Resour. Announc.">
        <title>Draft Genome Sequence of Comamonas testosteroni TA441, a Bacterium That Has a Cryptic Phenol Degradation Gene Cluster.</title>
        <authorList>
            <person name="Arai H."/>
            <person name="Ishii M."/>
        </authorList>
    </citation>
    <scope>NUCLEOTIDE SEQUENCE [LARGE SCALE GENOMIC DNA]</scope>
    <source>
        <strain evidence="1 2">TA441</strain>
    </source>
</reference>
<name>A0A5A7MKW5_COMTE</name>
<evidence type="ECO:0000313" key="1">
    <source>
        <dbReference type="EMBL" id="GEQ77325.1"/>
    </source>
</evidence>
<dbReference type="EMBL" id="BKBW01000012">
    <property type="protein sequence ID" value="GEQ77325.1"/>
    <property type="molecule type" value="Genomic_DNA"/>
</dbReference>
<organism evidence="1 2">
    <name type="scientific">Comamonas testosteroni</name>
    <name type="common">Pseudomonas testosteroni</name>
    <dbReference type="NCBI Taxonomy" id="285"/>
    <lineage>
        <taxon>Bacteria</taxon>
        <taxon>Pseudomonadati</taxon>
        <taxon>Pseudomonadota</taxon>
        <taxon>Betaproteobacteria</taxon>
        <taxon>Burkholderiales</taxon>
        <taxon>Comamonadaceae</taxon>
        <taxon>Comamonas</taxon>
    </lineage>
</organism>
<accession>A0A5A7MKW5</accession>
<protein>
    <submittedName>
        <fullName evidence="1">Uncharacterized protein</fullName>
    </submittedName>
</protein>
<comment type="caution">
    <text evidence="1">The sequence shown here is derived from an EMBL/GenBank/DDBJ whole genome shotgun (WGS) entry which is preliminary data.</text>
</comment>